<evidence type="ECO:0000313" key="1">
    <source>
        <dbReference type="EMBL" id="SFD14518.1"/>
    </source>
</evidence>
<dbReference type="STRING" id="441112.SAMN04488094_1178"/>
<reference evidence="1 2" key="1">
    <citation type="submission" date="2016-10" db="EMBL/GenBank/DDBJ databases">
        <authorList>
            <person name="de Groot N.N."/>
        </authorList>
    </citation>
    <scope>NUCLEOTIDE SEQUENCE [LARGE SCALE GENOMIC DNA]</scope>
    <source>
        <strain evidence="1 2">DSM 19548</strain>
    </source>
</reference>
<dbReference type="Proteomes" id="UP000198728">
    <property type="component" value="Unassembled WGS sequence"/>
</dbReference>
<name>A0A1I1Q3S2_9RHOB</name>
<protein>
    <submittedName>
        <fullName evidence="1">Uncharacterized protein</fullName>
    </submittedName>
</protein>
<accession>A0A1I1Q3S2</accession>
<gene>
    <name evidence="1" type="ORF">SAMN04488094_1178</name>
</gene>
<proteinExistence type="predicted"/>
<dbReference type="AlphaFoldDB" id="A0A1I1Q3S2"/>
<keyword evidence="2" id="KW-1185">Reference proteome</keyword>
<organism evidence="1 2">
    <name type="scientific">Tropicimonas isoalkanivorans</name>
    <dbReference type="NCBI Taxonomy" id="441112"/>
    <lineage>
        <taxon>Bacteria</taxon>
        <taxon>Pseudomonadati</taxon>
        <taxon>Pseudomonadota</taxon>
        <taxon>Alphaproteobacteria</taxon>
        <taxon>Rhodobacterales</taxon>
        <taxon>Roseobacteraceae</taxon>
        <taxon>Tropicimonas</taxon>
    </lineage>
</organism>
<evidence type="ECO:0000313" key="2">
    <source>
        <dbReference type="Proteomes" id="UP000198728"/>
    </source>
</evidence>
<dbReference type="RefSeq" id="WP_245758933.1">
    <property type="nucleotide sequence ID" value="NZ_FOLG01000017.1"/>
</dbReference>
<dbReference type="EMBL" id="FOLG01000017">
    <property type="protein sequence ID" value="SFD14518.1"/>
    <property type="molecule type" value="Genomic_DNA"/>
</dbReference>
<sequence length="109" mass="12554">MTPFRRMGVIHYDALAQGIQAGNRYSYRFRPTRDWTGDKPVYWCEVTQLHPVRKVSQVTLTKVSAETGVTLKTFHTLRAMVNFVEKFFPGEEVLTLPLEIPDYSSEDGE</sequence>